<feature type="compositionally biased region" description="Polar residues" evidence="1">
    <location>
        <begin position="668"/>
        <end position="687"/>
    </location>
</feature>
<feature type="compositionally biased region" description="Polar residues" evidence="1">
    <location>
        <begin position="793"/>
        <end position="809"/>
    </location>
</feature>
<feature type="compositionally biased region" description="Low complexity" evidence="1">
    <location>
        <begin position="1229"/>
        <end position="1243"/>
    </location>
</feature>
<feature type="compositionally biased region" description="Polar residues" evidence="1">
    <location>
        <begin position="396"/>
        <end position="409"/>
    </location>
</feature>
<accession>A0AAX3WLE8</accession>
<proteinExistence type="predicted"/>
<evidence type="ECO:0000313" key="3">
    <source>
        <dbReference type="Proteomes" id="UP001223720"/>
    </source>
</evidence>
<feature type="compositionally biased region" description="Polar residues" evidence="1">
    <location>
        <begin position="959"/>
        <end position="970"/>
    </location>
</feature>
<organism evidence="2 3">
    <name type="scientific">Methylorubrum extorquens</name>
    <name type="common">Methylobacterium dichloromethanicum</name>
    <name type="synonym">Methylobacterium extorquens</name>
    <dbReference type="NCBI Taxonomy" id="408"/>
    <lineage>
        <taxon>Bacteria</taxon>
        <taxon>Pseudomonadati</taxon>
        <taxon>Pseudomonadota</taxon>
        <taxon>Alphaproteobacteria</taxon>
        <taxon>Hyphomicrobiales</taxon>
        <taxon>Methylobacteriaceae</taxon>
        <taxon>Methylorubrum</taxon>
    </lineage>
</organism>
<dbReference type="RefSeq" id="WP_283535949.1">
    <property type="nucleotide sequence ID" value="NZ_CP073633.1"/>
</dbReference>
<dbReference type="EMBL" id="CP073633">
    <property type="protein sequence ID" value="WHQ71238.1"/>
    <property type="molecule type" value="Genomic_DNA"/>
</dbReference>
<evidence type="ECO:0000313" key="2">
    <source>
        <dbReference type="EMBL" id="WHQ71238.1"/>
    </source>
</evidence>
<protein>
    <submittedName>
        <fullName evidence="2">Uncharacterized protein</fullName>
    </submittedName>
</protein>
<feature type="compositionally biased region" description="Low complexity" evidence="1">
    <location>
        <begin position="688"/>
        <end position="700"/>
    </location>
</feature>
<feature type="compositionally biased region" description="Low complexity" evidence="1">
    <location>
        <begin position="350"/>
        <end position="390"/>
    </location>
</feature>
<feature type="compositionally biased region" description="Basic and acidic residues" evidence="1">
    <location>
        <begin position="1274"/>
        <end position="1287"/>
    </location>
</feature>
<feature type="compositionally biased region" description="Low complexity" evidence="1">
    <location>
        <begin position="552"/>
        <end position="578"/>
    </location>
</feature>
<reference evidence="2" key="1">
    <citation type="journal article" date="2022" name="Biotechnol. Bioprocess Eng.">
        <title>Pan-genome Analysis Reveals Comparative Genomic Features of Central Metabolic Pathways in Methylorubrum extorquens.</title>
        <authorList>
            <person name="Lee G.M."/>
            <person name="Scott-Nevros Z.K."/>
            <person name="Lee S.-M."/>
            <person name="Kim D."/>
        </authorList>
    </citation>
    <scope>NUCLEOTIDE SEQUENCE</scope>
    <source>
        <strain evidence="2">ATCC 55366</strain>
    </source>
</reference>
<feature type="compositionally biased region" description="Basic and acidic residues" evidence="1">
    <location>
        <begin position="862"/>
        <end position="876"/>
    </location>
</feature>
<feature type="compositionally biased region" description="Low complexity" evidence="1">
    <location>
        <begin position="1124"/>
        <end position="1147"/>
    </location>
</feature>
<dbReference type="Proteomes" id="UP001223720">
    <property type="component" value="Chromosome"/>
</dbReference>
<evidence type="ECO:0000256" key="1">
    <source>
        <dbReference type="SAM" id="MobiDB-lite"/>
    </source>
</evidence>
<feature type="compositionally biased region" description="Polar residues" evidence="1">
    <location>
        <begin position="639"/>
        <end position="652"/>
    </location>
</feature>
<feature type="compositionally biased region" description="Basic and acidic residues" evidence="1">
    <location>
        <begin position="1156"/>
        <end position="1165"/>
    </location>
</feature>
<feature type="compositionally biased region" description="Low complexity" evidence="1">
    <location>
        <begin position="985"/>
        <end position="996"/>
    </location>
</feature>
<gene>
    <name evidence="2" type="ORF">KEC54_06625</name>
</gene>
<feature type="compositionally biased region" description="Polar residues" evidence="1">
    <location>
        <begin position="501"/>
        <end position="514"/>
    </location>
</feature>
<feature type="compositionally biased region" description="Low complexity" evidence="1">
    <location>
        <begin position="275"/>
        <end position="287"/>
    </location>
</feature>
<feature type="compositionally biased region" description="Low complexity" evidence="1">
    <location>
        <begin position="316"/>
        <end position="336"/>
    </location>
</feature>
<sequence>MSTVIPFFRPASARQGNWSQQELAEFYRVEAALLRAGFSIASEHGLSDEGEPWFVFCQPDGDAIIHFAKIDGNYLIASDALDRPVRGTDFRTLIDQIARLHPHLLPIPATATGTTLVVHPAALLAALVAAAALSLSSEDAHAGPLVAGGEGVSPPPTSQGGEPAQGHLQPKANGGSGDRDTDRKQLEAIILSAMIFAAEAMAIDHRAVSAELDLDFADGAGNASVLTAQGEAAPASGTAFGSGRGNVSAQPAVLTAQGSGANPDARPHPASDTIAAASRADPAPVARTESPGEAPKSPASQNQPQAPKFGSDVALASTSAEASAAKSSGQQASTSARSESAAPASDEPGSSSSDQHAGSASASITEPGSRARSAPAASSDSADAGSGPARPAWVNAVTQTATNRVSSPEASRDAEDRGDGRPAEAALGNSPKADPAGLANGHVEGVGRDRESPAKAAETHPTGEQPAPGHSQPEGVGRGAPAETATGNSPQAERGAESDRQATSVAPAQSLQVETTTGTTPQAGQARPGQNPADSTGQDRGAPAMAAVGHSPSAEQAGPGQGQASAQGQDQGAPAAASHEMRAEPTSPMNSQVNTVGPDRATSPEGASGNNPQTAPAGGGNGQAGGVARQEPASAQAEAANSPSVEASSRGNTGAVAQERGPQAEPATGSNPPSAQTGRGQDQSSVVAGQDAAPAQAEAANSPPVEQTGRDNAGAAAQERSPQAEPATGSNPPSAPAGRGQDQSSVLAGQDAAPAQAEAANSPPVESSSRGSGNAGVAAQERSPQAEPATGGNPPSAQTGRGQDQSSVVAGQDAVPAQAETRNSPPVEQTGRDNGNTSAAAQERGPKAEHPTGSDPLPAQADRGHDQSSAVAREDAVPAQAETRNSPPVEQTGRDNGDTSAVAQDRGPQAEPAVAQNPPIGRTGPSEGHASVSGPGSARAEAVTGDPPAGQQVDRASRQENANDQGSQRPTEAASGNDPQIEPTGSNNGQGDGSNSKAEVVSLHEPGSDAPTAGHGRAPSDASERGSAAQAEAILPATDQQADRGKSQSSAPAERNDKQAPEAHGPGATDTASSHGTPETPGETRSDAAPAPKAHALLDPDSASHGSKALTATELPGGAHEPTDGAAPGPAAKADRAPAAADGPGQDLTSSPSEPARGHSIEHGADQAANAAASEQTNGDVFGTKEHGSTPSDVAVTAPSNVPTDGAGPQAEPQAWPAQEESAPHGQSADAEPAIPASAARAPVLQDRGSDRAEAENPLGHGASPASDAQIASPKDEHAQADPDGPHDGAGPVVVRAIPVADSQATIHGMDENGLSDPSGGPDLTSPSAPVSQEAIAPAHPDRGQVDDVLSVSGRTDREAPGQAAPPVKANEPTQPPVQVEADLAGAPLSNGQSGSAASHAASGQAKPGRPSPPPAVIDADGNLVFHTDAPQDPAPSALPHGPDEATTHHTVGLIGVTDQTHPVHDMYHHT</sequence>
<feature type="compositionally biased region" description="Polar residues" evidence="1">
    <location>
        <begin position="820"/>
        <end position="840"/>
    </location>
</feature>
<feature type="region of interest" description="Disordered" evidence="1">
    <location>
        <begin position="256"/>
        <end position="1449"/>
    </location>
</feature>
<name>A0AAX3WLE8_METEX</name>
<feature type="compositionally biased region" description="Low complexity" evidence="1">
    <location>
        <begin position="748"/>
        <end position="760"/>
    </location>
</feature>
<feature type="compositionally biased region" description="Basic and acidic residues" evidence="1">
    <location>
        <begin position="410"/>
        <end position="422"/>
    </location>
</feature>
<feature type="region of interest" description="Disordered" evidence="1">
    <location>
        <begin position="144"/>
        <end position="181"/>
    </location>
</feature>
<feature type="compositionally biased region" description="Low complexity" evidence="1">
    <location>
        <begin position="1390"/>
        <end position="1406"/>
    </location>
</feature>